<dbReference type="Gene3D" id="1.10.357.10">
    <property type="entry name" value="Tetracycline Repressor, domain 2"/>
    <property type="match status" value="1"/>
</dbReference>
<reference evidence="7" key="1">
    <citation type="journal article" date="2019" name="Int. J. Syst. Evol. Microbiol.">
        <title>The Global Catalogue of Microorganisms (GCM) 10K type strain sequencing project: providing services to taxonomists for standard genome sequencing and annotation.</title>
        <authorList>
            <consortium name="The Broad Institute Genomics Platform"/>
            <consortium name="The Broad Institute Genome Sequencing Center for Infectious Disease"/>
            <person name="Wu L."/>
            <person name="Ma J."/>
        </authorList>
    </citation>
    <scope>NUCLEOTIDE SEQUENCE [LARGE SCALE GENOMIC DNA]</scope>
    <source>
        <strain evidence="7">CCUG 52478</strain>
    </source>
</reference>
<dbReference type="SUPFAM" id="SSF48498">
    <property type="entry name" value="Tetracyclin repressor-like, C-terminal domain"/>
    <property type="match status" value="1"/>
</dbReference>
<keyword evidence="7" id="KW-1185">Reference proteome</keyword>
<accession>A0ABW3VXT0</accession>
<evidence type="ECO:0000313" key="6">
    <source>
        <dbReference type="EMBL" id="MFD1247851.1"/>
    </source>
</evidence>
<evidence type="ECO:0000313" key="7">
    <source>
        <dbReference type="Proteomes" id="UP001597229"/>
    </source>
</evidence>
<protein>
    <submittedName>
        <fullName evidence="6">TetR/AcrR family transcriptional regulator</fullName>
    </submittedName>
</protein>
<feature type="domain" description="HTH tetR-type" evidence="4">
    <location>
        <begin position="19"/>
        <end position="63"/>
    </location>
</feature>
<dbReference type="PANTHER" id="PTHR30055:SF151">
    <property type="entry name" value="TRANSCRIPTIONAL REGULATORY PROTEIN"/>
    <property type="match status" value="1"/>
</dbReference>
<dbReference type="PANTHER" id="PTHR30055">
    <property type="entry name" value="HTH-TYPE TRANSCRIPTIONAL REGULATOR RUTR"/>
    <property type="match status" value="1"/>
</dbReference>
<evidence type="ECO:0000259" key="4">
    <source>
        <dbReference type="Pfam" id="PF00440"/>
    </source>
</evidence>
<keyword evidence="1" id="KW-0805">Transcription regulation</keyword>
<dbReference type="SUPFAM" id="SSF46689">
    <property type="entry name" value="Homeodomain-like"/>
    <property type="match status" value="1"/>
</dbReference>
<dbReference type="Proteomes" id="UP001597229">
    <property type="component" value="Unassembled WGS sequence"/>
</dbReference>
<dbReference type="Gene3D" id="1.10.10.60">
    <property type="entry name" value="Homeodomain-like"/>
    <property type="match status" value="1"/>
</dbReference>
<keyword evidence="2" id="KW-0238">DNA-binding</keyword>
<keyword evidence="3" id="KW-0804">Transcription</keyword>
<dbReference type="InterPro" id="IPR036271">
    <property type="entry name" value="Tet_transcr_reg_TetR-rel_C_sf"/>
</dbReference>
<dbReference type="Pfam" id="PF00440">
    <property type="entry name" value="TetR_N"/>
    <property type="match status" value="1"/>
</dbReference>
<proteinExistence type="predicted"/>
<sequence length="223" mass="23725">MSADTRRTKERSALGREAILAAATELAASGAAITFRGLGSALGADPTAIYRRFRDKDELMAALLDGLIAASLDGVDRDAPWRDQLRSGAVSTIDIFAAHPQVGAEATAISTGGPGELAVIDWILSQLDRAGLDRQQVVRCYAAYSSYVLAAAATMSQQQLKENEGVPPSSWVGDLRAVDPTRHPALSSVLPELLVLTPREVFLEGIDVLLDSFEAIVDHDARA</sequence>
<organism evidence="6 7">
    <name type="scientific">Nocardioides ginsengisoli</name>
    <dbReference type="NCBI Taxonomy" id="363868"/>
    <lineage>
        <taxon>Bacteria</taxon>
        <taxon>Bacillati</taxon>
        <taxon>Actinomycetota</taxon>
        <taxon>Actinomycetes</taxon>
        <taxon>Propionibacteriales</taxon>
        <taxon>Nocardioidaceae</taxon>
        <taxon>Nocardioides</taxon>
    </lineage>
</organism>
<evidence type="ECO:0000256" key="2">
    <source>
        <dbReference type="ARBA" id="ARBA00023125"/>
    </source>
</evidence>
<dbReference type="EMBL" id="JBHTLX010000012">
    <property type="protein sequence ID" value="MFD1247851.1"/>
    <property type="molecule type" value="Genomic_DNA"/>
</dbReference>
<name>A0ABW3VXT0_9ACTN</name>
<comment type="caution">
    <text evidence="6">The sequence shown here is derived from an EMBL/GenBank/DDBJ whole genome shotgun (WGS) entry which is preliminary data.</text>
</comment>
<feature type="domain" description="Tetracycline repressor TetR C-terminal" evidence="5">
    <location>
        <begin position="80"/>
        <end position="215"/>
    </location>
</feature>
<evidence type="ECO:0000256" key="1">
    <source>
        <dbReference type="ARBA" id="ARBA00023015"/>
    </source>
</evidence>
<gene>
    <name evidence="6" type="ORF">ACFQ3F_08620</name>
</gene>
<dbReference type="Pfam" id="PF02909">
    <property type="entry name" value="TetR_C_1"/>
    <property type="match status" value="1"/>
</dbReference>
<evidence type="ECO:0000259" key="5">
    <source>
        <dbReference type="Pfam" id="PF02909"/>
    </source>
</evidence>
<dbReference type="RefSeq" id="WP_367918407.1">
    <property type="nucleotide sequence ID" value="NZ_BAABAC010000013.1"/>
</dbReference>
<evidence type="ECO:0000256" key="3">
    <source>
        <dbReference type="ARBA" id="ARBA00023163"/>
    </source>
</evidence>
<dbReference type="InterPro" id="IPR009057">
    <property type="entry name" value="Homeodomain-like_sf"/>
</dbReference>
<dbReference type="InterPro" id="IPR001647">
    <property type="entry name" value="HTH_TetR"/>
</dbReference>
<dbReference type="InterPro" id="IPR004111">
    <property type="entry name" value="Repressor_TetR_C"/>
</dbReference>
<dbReference type="InterPro" id="IPR050109">
    <property type="entry name" value="HTH-type_TetR-like_transc_reg"/>
</dbReference>